<dbReference type="EMBL" id="WKJO01000002">
    <property type="protein sequence ID" value="MRX23393.1"/>
    <property type="molecule type" value="Genomic_DNA"/>
</dbReference>
<evidence type="ECO:0000259" key="2">
    <source>
        <dbReference type="Pfam" id="PF12973"/>
    </source>
</evidence>
<feature type="region of interest" description="Disordered" evidence="1">
    <location>
        <begin position="1"/>
        <end position="26"/>
    </location>
</feature>
<dbReference type="Pfam" id="PF12973">
    <property type="entry name" value="Cupin_7"/>
    <property type="match status" value="1"/>
</dbReference>
<dbReference type="AlphaFoldDB" id="A0A6A8GJM1"/>
<dbReference type="InterPro" id="IPR014710">
    <property type="entry name" value="RmlC-like_jellyroll"/>
</dbReference>
<dbReference type="InterPro" id="IPR011051">
    <property type="entry name" value="RmlC_Cupin_sf"/>
</dbReference>
<dbReference type="InterPro" id="IPR025979">
    <property type="entry name" value="ChrR-like_cupin_dom"/>
</dbReference>
<feature type="compositionally biased region" description="Basic and acidic residues" evidence="1">
    <location>
        <begin position="1"/>
        <end position="20"/>
    </location>
</feature>
<accession>A0A6A8GJM1</accession>
<protein>
    <recommendedName>
        <fullName evidence="2">ChrR-like cupin domain-containing protein</fullName>
    </recommendedName>
</protein>
<name>A0A6A8GJM1_9EURY</name>
<gene>
    <name evidence="3" type="ORF">GJR96_15685</name>
</gene>
<dbReference type="RefSeq" id="WP_151164181.1">
    <property type="nucleotide sequence ID" value="NZ_WKJO01000002.1"/>
</dbReference>
<organism evidence="3 4">
    <name type="scientific">Haloferax litoreum</name>
    <dbReference type="NCBI Taxonomy" id="2666140"/>
    <lineage>
        <taxon>Archaea</taxon>
        <taxon>Methanobacteriati</taxon>
        <taxon>Methanobacteriota</taxon>
        <taxon>Stenosarchaea group</taxon>
        <taxon>Halobacteria</taxon>
        <taxon>Halobacteriales</taxon>
        <taxon>Haloferacaceae</taxon>
        <taxon>Haloferax</taxon>
    </lineage>
</organism>
<dbReference type="Proteomes" id="UP000439022">
    <property type="component" value="Unassembled WGS sequence"/>
</dbReference>
<reference evidence="3 4" key="1">
    <citation type="submission" date="2019-11" db="EMBL/GenBank/DDBJ databases">
        <title>Whole genome sequence of Haloferax sp. MBLA0076.</title>
        <authorList>
            <person name="Seo M.-J."/>
            <person name="Cho E.-S."/>
        </authorList>
    </citation>
    <scope>NUCLEOTIDE SEQUENCE [LARGE SCALE GENOMIC DNA]</scope>
    <source>
        <strain evidence="3 4">MBLA0076</strain>
    </source>
</reference>
<keyword evidence="4" id="KW-1185">Reference proteome</keyword>
<sequence>MYKSSRDKGSSVPTIDRELFDPFGEDSGLNWEEERPGVYERVVYEDEDGQCTRFVRMEPGAEIPDRITHDFYEEVFIIEGGLIDTHLDEVFTRGMYCCRTPGMEHGPYVAPIGCLTIGHRYYD</sequence>
<evidence type="ECO:0000313" key="3">
    <source>
        <dbReference type="EMBL" id="MRX23393.1"/>
    </source>
</evidence>
<evidence type="ECO:0000313" key="4">
    <source>
        <dbReference type="Proteomes" id="UP000439022"/>
    </source>
</evidence>
<comment type="caution">
    <text evidence="3">The sequence shown here is derived from an EMBL/GenBank/DDBJ whole genome shotgun (WGS) entry which is preliminary data.</text>
</comment>
<dbReference type="SUPFAM" id="SSF51182">
    <property type="entry name" value="RmlC-like cupins"/>
    <property type="match status" value="1"/>
</dbReference>
<dbReference type="Gene3D" id="2.60.120.10">
    <property type="entry name" value="Jelly Rolls"/>
    <property type="match status" value="1"/>
</dbReference>
<feature type="domain" description="ChrR-like cupin" evidence="2">
    <location>
        <begin position="29"/>
        <end position="114"/>
    </location>
</feature>
<evidence type="ECO:0000256" key="1">
    <source>
        <dbReference type="SAM" id="MobiDB-lite"/>
    </source>
</evidence>
<proteinExistence type="predicted"/>